<keyword evidence="1" id="KW-0472">Membrane</keyword>
<reference evidence="2 3" key="1">
    <citation type="submission" date="2019-07" db="EMBL/GenBank/DDBJ databases">
        <title>Whole genome shotgun sequence of Cyclobacterium qasimii NBRC 106168.</title>
        <authorList>
            <person name="Hosoyama A."/>
            <person name="Uohara A."/>
            <person name="Ohji S."/>
            <person name="Ichikawa N."/>
        </authorList>
    </citation>
    <scope>NUCLEOTIDE SEQUENCE [LARGE SCALE GENOMIC DNA]</scope>
    <source>
        <strain evidence="2 3">NBRC 106168</strain>
    </source>
</reference>
<name>A0A512CE37_9BACT</name>
<keyword evidence="1" id="KW-0812">Transmembrane</keyword>
<proteinExistence type="predicted"/>
<keyword evidence="1" id="KW-1133">Transmembrane helix</keyword>
<organism evidence="2 3">
    <name type="scientific">Cyclobacterium qasimii</name>
    <dbReference type="NCBI Taxonomy" id="1350429"/>
    <lineage>
        <taxon>Bacteria</taxon>
        <taxon>Pseudomonadati</taxon>
        <taxon>Bacteroidota</taxon>
        <taxon>Cytophagia</taxon>
        <taxon>Cytophagales</taxon>
        <taxon>Cyclobacteriaceae</taxon>
        <taxon>Cyclobacterium</taxon>
    </lineage>
</organism>
<evidence type="ECO:0000256" key="1">
    <source>
        <dbReference type="SAM" id="Phobius"/>
    </source>
</evidence>
<dbReference type="AlphaFoldDB" id="A0A512CE37"/>
<dbReference type="RefSeq" id="WP_146948093.1">
    <property type="nucleotide sequence ID" value="NZ_BJYV01000015.1"/>
</dbReference>
<gene>
    <name evidence="2" type="ORF">CQA01_30180</name>
</gene>
<comment type="caution">
    <text evidence="2">The sequence shown here is derived from an EMBL/GenBank/DDBJ whole genome shotgun (WGS) entry which is preliminary data.</text>
</comment>
<evidence type="ECO:0000313" key="3">
    <source>
        <dbReference type="Proteomes" id="UP000321301"/>
    </source>
</evidence>
<sequence>MIRQILGSARLILQILLVVAAVVLIYMWNPMNVFGGKAILKPTANMVSEIREIGQMITAEYYGEVLTSIDEVQIDFQKEPEIAQLAEATYDIIAEEIINLRNFHLLTVEQRLEIGDPEKQLKRRDRNKILVDKVGNNNVLEKLNYLGDWEQTSRLIFFEEIMTFIYLKQNGKSDEITDPLRENRLRKTLKEWYGSEGDNTWDPATFTTDYFASKLSDRPRSEAKKRLAMIGRGTVKAGFDFEELQSHMYYLNEEVGELHIFGLAPKILNADINPWFIPEKGIPGFDLLSYNGKVDFKDSKKVKIYAVQKLKTNARKAGIIEQAELNGGQTIGRLINLLTDVEVKKVFFHHDELIDLTKEIQEDRFISYEEATLFENHLKSELEKIDSLREATADRYNNRKLADTKWNTMVQMLKQLQTYEFESQVSPYNYFATLWYRIAKDGLIDQEEWLAIEGENKPKTPQKEQYEKLWIGSDSLLLKSQFNEGLYQIIKDSIPIGKYIPDTLSLQKWTALTAVDSNSIFKEVTFLPEEKVAYYHFEQDKDTKEKLTQMIGLEKYQPLEWENWITNKEVILRIPKPDTVNTLKANSSMFWLVDKNAVDQLIQINIPLDQLTYPLLLSMGGQDKPYTNMVIGNHIVFKSSDNLSLELESPNSNPPSGLSQKQLEGLEAHLIKLYTDHDSYHNRDFLTKANRWFTSKMESKAGILDKFK</sequence>
<evidence type="ECO:0000313" key="2">
    <source>
        <dbReference type="EMBL" id="GEO22484.1"/>
    </source>
</evidence>
<protein>
    <submittedName>
        <fullName evidence="2">Uncharacterized protein</fullName>
    </submittedName>
</protein>
<dbReference type="EMBL" id="BJYV01000015">
    <property type="protein sequence ID" value="GEO22484.1"/>
    <property type="molecule type" value="Genomic_DNA"/>
</dbReference>
<keyword evidence="3" id="KW-1185">Reference proteome</keyword>
<accession>A0A512CE37</accession>
<feature type="transmembrane region" description="Helical" evidence="1">
    <location>
        <begin position="12"/>
        <end position="29"/>
    </location>
</feature>
<dbReference type="Proteomes" id="UP000321301">
    <property type="component" value="Unassembled WGS sequence"/>
</dbReference>